<dbReference type="SUPFAM" id="SSF48371">
    <property type="entry name" value="ARM repeat"/>
    <property type="match status" value="1"/>
</dbReference>
<reference evidence="4" key="2">
    <citation type="submission" date="2005-07" db="EMBL/GenBank/DDBJ databases">
        <authorList>
            <person name="Mural R.J."/>
            <person name="Li P.W."/>
            <person name="Adams M.D."/>
            <person name="Amanatides P.G."/>
            <person name="Baden-Tillson H."/>
            <person name="Barnstead M."/>
            <person name="Chin S.H."/>
            <person name="Dew I."/>
            <person name="Evans C.A."/>
            <person name="Ferriera S."/>
            <person name="Flanigan M."/>
            <person name="Fosler C."/>
            <person name="Glodek A."/>
            <person name="Gu Z."/>
            <person name="Holt R.A."/>
            <person name="Jennings D."/>
            <person name="Kraft C.L."/>
            <person name="Lu F."/>
            <person name="Nguyen T."/>
            <person name="Nusskern D.R."/>
            <person name="Pfannkoch C.M."/>
            <person name="Sitter C."/>
            <person name="Sutton G.G."/>
            <person name="Venter J.C."/>
            <person name="Wang Z."/>
            <person name="Woodage T."/>
            <person name="Zheng X.H."/>
            <person name="Zhong F."/>
        </authorList>
    </citation>
    <scope>NUCLEOTIDE SEQUENCE</scope>
    <source>
        <strain evidence="4">BN</strain>
    </source>
</reference>
<evidence type="ECO:0000313" key="4">
    <source>
        <dbReference type="EMBL" id="EDM02811.1"/>
    </source>
</evidence>
<dbReference type="InterPro" id="IPR016024">
    <property type="entry name" value="ARM-type_fold"/>
</dbReference>
<evidence type="ECO:0000256" key="2">
    <source>
        <dbReference type="ARBA" id="ARBA00062880"/>
    </source>
</evidence>
<dbReference type="Proteomes" id="UP000234681">
    <property type="component" value="Chromosome 6"/>
</dbReference>
<dbReference type="FunFam" id="1.25.10.10:FF:000202">
    <property type="entry name" value="HEAT repeat-containing protein 5B isoform X1"/>
    <property type="match status" value="1"/>
</dbReference>
<dbReference type="PANTHER" id="PTHR21663">
    <property type="entry name" value="HYPOTHETICAL HEAT DOMAIN-CONTAINING"/>
    <property type="match status" value="1"/>
</dbReference>
<proteinExistence type="predicted"/>
<evidence type="ECO:0000313" key="5">
    <source>
        <dbReference type="Proteomes" id="UP000234681"/>
    </source>
</evidence>
<sequence length="603" mass="65594">MELAHSLLLNEEALAQITEAKRPVFIFEWLRFLDKVLVAANKTDVKEKQKKLVEQLTGLISSSPGPPTRKLLAKNLAALYSIGDTYTVFQTLDKCNDIIRSKDDTAAYLPTKLAAVACVGAFYEKMGRMLGSAFPETVNNLLKSLKSAESQGRSEILMSLRKVLTGLGGAAASSHRDIYKNARSLLTDRSMAVRCAVAKAYVVFVTTLGGQWLERSFATFLSHVLDLVSHPRATQTHVDAVYSRRCVSFILRATVGSLLGEKAQIAAAKEICQAIGKQMKAVEAVVNDTSSENKSGAADIAASQHVMVCALQELGSLVQSLNATASPLIQEASIGLLEIVTSVLLHPSMAARLAAAWCLRCVAVALPFQLTPFLDRCAERLNNLKTSPEAVSGYSFAMAALLGGVHQCPLGIPHAKGKMVVSIAEDLLRTAAQNSRLSLQRTQAGWLLLGALMTLGPSVVRYHLPKMLLLWRNVFPRSLKELEAEKARGDSFTWQVTLEGRAGALCAMRSFVAHCPELLTEDAVRKLMTPIECAMTMMSHIPSVIKAHGAHLKASAAMVRLRLYDILALLPPKTYEAAPAKQCVWKRGSGTRPFLHLPTHTCW</sequence>
<protein>
    <submittedName>
        <fullName evidence="4">RCG62377, isoform CRA_a</fullName>
    </submittedName>
</protein>
<dbReference type="FunFam" id="1.25.10.10:FF:000203">
    <property type="entry name" value="HEAT repeat containing 5B"/>
    <property type="match status" value="1"/>
</dbReference>
<accession>A6H9V6</accession>
<reference evidence="4" key="1">
    <citation type="journal article" date="2005" name="Genome Res.">
        <title>Gene and alternative splicing annotation with AIR.</title>
        <authorList>
            <person name="Florea L."/>
            <person name="Di Francesco V."/>
            <person name="Miller J."/>
            <person name="Turner R."/>
            <person name="Yao A."/>
            <person name="Harris M."/>
            <person name="Walenz B."/>
            <person name="Mobarry C."/>
            <person name="Merkulov G.V."/>
            <person name="Charlab R."/>
            <person name="Dew I."/>
            <person name="Deng Z."/>
            <person name="Istrail S."/>
            <person name="Li P."/>
            <person name="Sutton G."/>
        </authorList>
    </citation>
    <scope>NUCLEOTIDE SEQUENCE</scope>
    <source>
        <strain evidence="4">BN</strain>
    </source>
</reference>
<dbReference type="PANTHER" id="PTHR21663:SF2">
    <property type="entry name" value="HEAT REPEAT-CONTAINING PROTEIN 5B"/>
    <property type="match status" value="1"/>
</dbReference>
<reference evidence="5" key="3">
    <citation type="submission" date="2005-09" db="EMBL/GenBank/DDBJ databases">
        <authorList>
            <person name="Mural R.J."/>
            <person name="Li P.W."/>
            <person name="Adams M.D."/>
            <person name="Amanatides P.G."/>
            <person name="Baden-Tillson H."/>
            <person name="Barnstead M."/>
            <person name="Chin S.H."/>
            <person name="Dew I."/>
            <person name="Evans C.A."/>
            <person name="Ferriera S."/>
            <person name="Flanigan M."/>
            <person name="Fosler C."/>
            <person name="Glodek A."/>
            <person name="Gu Z."/>
            <person name="Holt R.A."/>
            <person name="Jennings D."/>
            <person name="Kraft C.L."/>
            <person name="Lu F."/>
            <person name="Nguyen T."/>
            <person name="Nusskern D.R."/>
            <person name="Pfannkoch C.M."/>
            <person name="Sitter C."/>
            <person name="Sutton G.G."/>
            <person name="Venter J.C."/>
            <person name="Wang Z."/>
            <person name="Woodage T."/>
            <person name="Zheng X.H."/>
            <person name="Zhong F."/>
        </authorList>
    </citation>
    <scope>NUCLEOTIDE SEQUENCE [LARGE SCALE GENOMIC DNA]</scope>
    <source>
        <strain evidence="3">BN</strain>
        <strain evidence="5">BN, Sprague-Dawley</strain>
    </source>
</reference>
<comment type="subunit">
    <text evidence="2">Self-associates. Component of the aftiphilin/p200/gamma-synergin complex, at least composed of AFTPH/aftiphilin, HEATR5B/p200a and SYNRG/gamma-synergin, which plays a role in the AP1G1/AP-1-mediated protein trafficking from early to recycling endosomes and between the trans-Golgi network (TGN) and endosomes. Within the complex interacts with AFTPH/aftiphilin and SYNRG/gamma-synergin; the interactions are direct. Interacts with GGA1.</text>
</comment>
<name>A6H9V6_RAT</name>
<dbReference type="EMBL" id="CH473947">
    <property type="protein sequence ID" value="EDM02811.1"/>
    <property type="molecule type" value="Genomic_DNA"/>
</dbReference>
<dbReference type="Gene3D" id="1.25.10.10">
    <property type="entry name" value="Leucine-rich Repeat Variant"/>
    <property type="match status" value="2"/>
</dbReference>
<evidence type="ECO:0000313" key="3">
    <source>
        <dbReference type="EMBL" id="EDM02810.1"/>
    </source>
</evidence>
<dbReference type="AlphaFoldDB" id="A6H9V6"/>
<evidence type="ECO:0000256" key="1">
    <source>
        <dbReference type="ARBA" id="ARBA00056585"/>
    </source>
</evidence>
<dbReference type="InterPro" id="IPR011989">
    <property type="entry name" value="ARM-like"/>
</dbReference>
<gene>
    <name evidence="4" type="ORF">rCG_62377</name>
</gene>
<comment type="function">
    <text evidence="1">Component of clathrin-coated vesicles. Component of the aftiphilin/p200/gamma-synergin complex, which plays roles in AP1G1/AP-1-mediated protein trafficking including the trafficking of transferrin from early to recycling endosomes, and the membrane trafficking of furin and the lysosomal enzyme cathepsin D between the trans-Golgi network (TGN) and endosomes.</text>
</comment>
<dbReference type="InterPro" id="IPR040108">
    <property type="entry name" value="Laa1/Sip1/HEATR5"/>
</dbReference>
<organism evidence="4 5">
    <name type="scientific">Rattus norvegicus</name>
    <name type="common">Rat</name>
    <dbReference type="NCBI Taxonomy" id="10116"/>
    <lineage>
        <taxon>Eukaryota</taxon>
        <taxon>Metazoa</taxon>
        <taxon>Chordata</taxon>
        <taxon>Craniata</taxon>
        <taxon>Vertebrata</taxon>
        <taxon>Euteleostomi</taxon>
        <taxon>Mammalia</taxon>
        <taxon>Eutheria</taxon>
        <taxon>Euarchontoglires</taxon>
        <taxon>Glires</taxon>
        <taxon>Rodentia</taxon>
        <taxon>Myomorpha</taxon>
        <taxon>Muroidea</taxon>
        <taxon>Muridae</taxon>
        <taxon>Murinae</taxon>
        <taxon>Rattus</taxon>
    </lineage>
</organism>
<dbReference type="EMBL" id="CH473947">
    <property type="protein sequence ID" value="EDM02810.1"/>
    <property type="molecule type" value="Genomic_DNA"/>
</dbReference>